<sequence length="328" mass="36092">MEAWRERFRPLKARLSRFIVGGTAILFLGLMSGASGARAQAASTAVPKQEFDVASVRLNKDGVTPQSPVFTNMDLDPGDLFVPTHGVFALRNKSLRTLIAFAYKMSGDQQNFLKQNVPDFVLSERFDIQARSLNKDATKDDYRAMMRSLLEERFRLKVHNETREAKVYDLLLASPGKLGRTLRLHPVDDKTCDGSDSKQQSSKLMPDGYPAICGAISELPWGGKPTETRYSMGLGGRNVPVSLLAAALTAPYTGDTGLDHAVIDTTGIAGNVDFTLRLGYDEIESTNTPDTAPLFAQELRDQLGMKLKADKGTINVYVVDHVEHLIEN</sequence>
<accession>A0A1H4NJE8</accession>
<dbReference type="InterPro" id="IPR017801">
    <property type="entry name" value="DUF3738"/>
</dbReference>
<name>A0A1H4NJE8_9BACT</name>
<dbReference type="AlphaFoldDB" id="A0A1H4NJE8"/>
<dbReference type="EMBL" id="FNSD01000001">
    <property type="protein sequence ID" value="SEB95326.1"/>
    <property type="molecule type" value="Genomic_DNA"/>
</dbReference>
<dbReference type="Proteomes" id="UP000182409">
    <property type="component" value="Unassembled WGS sequence"/>
</dbReference>
<organism evidence="1 2">
    <name type="scientific">Terriglobus roseus</name>
    <dbReference type="NCBI Taxonomy" id="392734"/>
    <lineage>
        <taxon>Bacteria</taxon>
        <taxon>Pseudomonadati</taxon>
        <taxon>Acidobacteriota</taxon>
        <taxon>Terriglobia</taxon>
        <taxon>Terriglobales</taxon>
        <taxon>Acidobacteriaceae</taxon>
        <taxon>Terriglobus</taxon>
    </lineage>
</organism>
<evidence type="ECO:0000313" key="2">
    <source>
        <dbReference type="Proteomes" id="UP000182409"/>
    </source>
</evidence>
<dbReference type="NCBIfam" id="TIGR03435">
    <property type="entry name" value="Soli_TIGR03435"/>
    <property type="match status" value="1"/>
</dbReference>
<evidence type="ECO:0000313" key="1">
    <source>
        <dbReference type="EMBL" id="SEB95326.1"/>
    </source>
</evidence>
<proteinExistence type="predicted"/>
<dbReference type="Pfam" id="PF12543">
    <property type="entry name" value="DUF3738"/>
    <property type="match status" value="1"/>
</dbReference>
<reference evidence="1 2" key="1">
    <citation type="submission" date="2016-10" db="EMBL/GenBank/DDBJ databases">
        <authorList>
            <person name="de Groot N.N."/>
        </authorList>
    </citation>
    <scope>NUCLEOTIDE SEQUENCE [LARGE SCALE GENOMIC DNA]</scope>
    <source>
        <strain evidence="1 2">AB35.6</strain>
    </source>
</reference>
<gene>
    <name evidence="1" type="ORF">SAMN05443244_2270</name>
</gene>
<protein>
    <submittedName>
        <fullName evidence="1">Soil-associated protein, TIGR03435 family</fullName>
    </submittedName>
</protein>